<keyword evidence="1 3" id="KW-0853">WD repeat</keyword>
<organism evidence="5 6">
    <name type="scientific">Euroglyphus maynei</name>
    <name type="common">Mayne's house dust mite</name>
    <dbReference type="NCBI Taxonomy" id="6958"/>
    <lineage>
        <taxon>Eukaryota</taxon>
        <taxon>Metazoa</taxon>
        <taxon>Ecdysozoa</taxon>
        <taxon>Arthropoda</taxon>
        <taxon>Chelicerata</taxon>
        <taxon>Arachnida</taxon>
        <taxon>Acari</taxon>
        <taxon>Acariformes</taxon>
        <taxon>Sarcoptiformes</taxon>
        <taxon>Astigmata</taxon>
        <taxon>Psoroptidia</taxon>
        <taxon>Analgoidea</taxon>
        <taxon>Pyroglyphidae</taxon>
        <taxon>Pyroglyphinae</taxon>
        <taxon>Euroglyphus</taxon>
    </lineage>
</organism>
<dbReference type="InterPro" id="IPR036322">
    <property type="entry name" value="WD40_repeat_dom_sf"/>
</dbReference>
<sequence length="356" mass="39343">FYEGNADIYNIDDPLRKNATIGFINNFGQVPMQLFKKPHPQKKSFQNSMSTPLISSLPPLLSSVNLSGTNLATSKVFIHNLEYLKPMMNPIKELKGAVGQIVQQEKTILAVEQNKVLIPPLYNRCVAWGFADHSFRIGPYESDRALYVWESELFPPNGEILCTTVPNSRIIITAGTNSVIYVWRVKTKSLTLSLHQKLYGHTEAVTCLASSSAYGIIVSGSRDKTCIMWDLNRFVFIRQLGGGIELIHQSPIAAAAINDLTGDIATCCSTMLYLWSINGDLVAKVNTLDCSPSSSSMNPSQNSAQILCLAFSTYNEWDADNVILTGSSDGVVKMWALRYVQERLDDSKEKTPSSSS</sequence>
<dbReference type="OrthoDB" id="6428150at2759"/>
<dbReference type="PROSITE" id="PS50082">
    <property type="entry name" value="WD_REPEATS_2"/>
    <property type="match status" value="1"/>
</dbReference>
<protein>
    <submittedName>
        <fullName evidence="5">WD repeat and Beach domain-containing protein</fullName>
    </submittedName>
</protein>
<evidence type="ECO:0000313" key="6">
    <source>
        <dbReference type="Proteomes" id="UP000194236"/>
    </source>
</evidence>
<feature type="non-terminal residue" evidence="5">
    <location>
        <position position="356"/>
    </location>
</feature>
<dbReference type="InterPro" id="IPR000409">
    <property type="entry name" value="BEACH_dom"/>
</dbReference>
<keyword evidence="2" id="KW-0677">Repeat</keyword>
<comment type="caution">
    <text evidence="5">The sequence shown here is derived from an EMBL/GenBank/DDBJ whole genome shotgun (WGS) entry which is preliminary data.</text>
</comment>
<dbReference type="SUPFAM" id="SSF81837">
    <property type="entry name" value="BEACH domain"/>
    <property type="match status" value="1"/>
</dbReference>
<dbReference type="InterPro" id="IPR015943">
    <property type="entry name" value="WD40/YVTN_repeat-like_dom_sf"/>
</dbReference>
<dbReference type="Pfam" id="PF02138">
    <property type="entry name" value="Beach"/>
    <property type="match status" value="1"/>
</dbReference>
<dbReference type="Proteomes" id="UP000194236">
    <property type="component" value="Unassembled WGS sequence"/>
</dbReference>
<dbReference type="SMART" id="SM00320">
    <property type="entry name" value="WD40"/>
    <property type="match status" value="3"/>
</dbReference>
<dbReference type="InterPro" id="IPR036372">
    <property type="entry name" value="BEACH_dom_sf"/>
</dbReference>
<name>A0A1Y3BR46_EURMA</name>
<feature type="domain" description="BEACH" evidence="4">
    <location>
        <begin position="1"/>
        <end position="42"/>
    </location>
</feature>
<dbReference type="InterPro" id="IPR001680">
    <property type="entry name" value="WD40_rpt"/>
</dbReference>
<dbReference type="PANTHER" id="PTHR46108">
    <property type="entry name" value="BLUE CHEESE"/>
    <property type="match status" value="1"/>
</dbReference>
<dbReference type="PROSITE" id="PS50294">
    <property type="entry name" value="WD_REPEATS_REGION"/>
    <property type="match status" value="1"/>
</dbReference>
<dbReference type="InterPro" id="IPR019775">
    <property type="entry name" value="WD40_repeat_CS"/>
</dbReference>
<dbReference type="AlphaFoldDB" id="A0A1Y3BR46"/>
<feature type="repeat" description="WD" evidence="3">
    <location>
        <begin position="198"/>
        <end position="232"/>
    </location>
</feature>
<dbReference type="SUPFAM" id="SSF50978">
    <property type="entry name" value="WD40 repeat-like"/>
    <property type="match status" value="1"/>
</dbReference>
<dbReference type="Pfam" id="PF00400">
    <property type="entry name" value="WD40"/>
    <property type="match status" value="2"/>
</dbReference>
<dbReference type="EMBL" id="MUJZ01012598">
    <property type="protein sequence ID" value="OTF81625.1"/>
    <property type="molecule type" value="Genomic_DNA"/>
</dbReference>
<evidence type="ECO:0000256" key="2">
    <source>
        <dbReference type="ARBA" id="ARBA00022737"/>
    </source>
</evidence>
<dbReference type="PROSITE" id="PS00678">
    <property type="entry name" value="WD_REPEATS_1"/>
    <property type="match status" value="1"/>
</dbReference>
<dbReference type="Gene3D" id="2.130.10.10">
    <property type="entry name" value="YVTN repeat-like/Quinoprotein amine dehydrogenase"/>
    <property type="match status" value="2"/>
</dbReference>
<reference evidence="5 6" key="1">
    <citation type="submission" date="2017-03" db="EMBL/GenBank/DDBJ databases">
        <title>Genome Survey of Euroglyphus maynei.</title>
        <authorList>
            <person name="Arlian L.G."/>
            <person name="Morgan M.S."/>
            <person name="Rider S.D."/>
        </authorList>
    </citation>
    <scope>NUCLEOTIDE SEQUENCE [LARGE SCALE GENOMIC DNA]</scope>
    <source>
        <strain evidence="5">Arlian Lab</strain>
        <tissue evidence="5">Whole body</tissue>
    </source>
</reference>
<proteinExistence type="predicted"/>
<dbReference type="Gene3D" id="1.10.1540.10">
    <property type="entry name" value="BEACH domain"/>
    <property type="match status" value="1"/>
</dbReference>
<evidence type="ECO:0000259" key="4">
    <source>
        <dbReference type="PROSITE" id="PS50197"/>
    </source>
</evidence>
<dbReference type="InterPro" id="IPR051944">
    <property type="entry name" value="BEACH_domain_protein"/>
</dbReference>
<feature type="non-terminal residue" evidence="5">
    <location>
        <position position="1"/>
    </location>
</feature>
<evidence type="ECO:0000256" key="3">
    <source>
        <dbReference type="PROSITE-ProRule" id="PRU00221"/>
    </source>
</evidence>
<dbReference type="PANTHER" id="PTHR46108:SF4">
    <property type="entry name" value="BLUE CHEESE"/>
    <property type="match status" value="1"/>
</dbReference>
<evidence type="ECO:0000313" key="5">
    <source>
        <dbReference type="EMBL" id="OTF81625.1"/>
    </source>
</evidence>
<keyword evidence="6" id="KW-1185">Reference proteome</keyword>
<dbReference type="PRINTS" id="PR00320">
    <property type="entry name" value="GPROTEINBRPT"/>
</dbReference>
<evidence type="ECO:0000256" key="1">
    <source>
        <dbReference type="ARBA" id="ARBA00022574"/>
    </source>
</evidence>
<dbReference type="InterPro" id="IPR020472">
    <property type="entry name" value="WD40_PAC1"/>
</dbReference>
<gene>
    <name evidence="5" type="ORF">BLA29_007681</name>
</gene>
<dbReference type="PROSITE" id="PS50197">
    <property type="entry name" value="BEACH"/>
    <property type="match status" value="1"/>
</dbReference>
<accession>A0A1Y3BR46</accession>